<dbReference type="PANTHER" id="PTHR47723:SF19">
    <property type="entry name" value="POLYNUCLEOTIDYL TRANSFERASE, RIBONUCLEASE H-LIKE SUPERFAMILY PROTEIN"/>
    <property type="match status" value="1"/>
</dbReference>
<dbReference type="EMBL" id="JANJYI010000001">
    <property type="protein sequence ID" value="KAK2665033.1"/>
    <property type="molecule type" value="Genomic_DNA"/>
</dbReference>
<keyword evidence="1" id="KW-0732">Signal</keyword>
<dbReference type="InterPro" id="IPR036397">
    <property type="entry name" value="RNaseH_sf"/>
</dbReference>
<evidence type="ECO:0000259" key="2">
    <source>
        <dbReference type="Pfam" id="PF13456"/>
    </source>
</evidence>
<dbReference type="Proteomes" id="UP001280121">
    <property type="component" value="Unassembled WGS sequence"/>
</dbReference>
<organism evidence="3 4">
    <name type="scientific">Dipteronia dyeriana</name>
    <dbReference type="NCBI Taxonomy" id="168575"/>
    <lineage>
        <taxon>Eukaryota</taxon>
        <taxon>Viridiplantae</taxon>
        <taxon>Streptophyta</taxon>
        <taxon>Embryophyta</taxon>
        <taxon>Tracheophyta</taxon>
        <taxon>Spermatophyta</taxon>
        <taxon>Magnoliopsida</taxon>
        <taxon>eudicotyledons</taxon>
        <taxon>Gunneridae</taxon>
        <taxon>Pentapetalae</taxon>
        <taxon>rosids</taxon>
        <taxon>malvids</taxon>
        <taxon>Sapindales</taxon>
        <taxon>Sapindaceae</taxon>
        <taxon>Hippocastanoideae</taxon>
        <taxon>Acereae</taxon>
        <taxon>Dipteronia</taxon>
    </lineage>
</organism>
<feature type="domain" description="RNase H type-1" evidence="2">
    <location>
        <begin position="25"/>
        <end position="119"/>
    </location>
</feature>
<protein>
    <recommendedName>
        <fullName evidence="2">RNase H type-1 domain-containing protein</fullName>
    </recommendedName>
</protein>
<dbReference type="PANTHER" id="PTHR47723">
    <property type="entry name" value="OS05G0353850 PROTEIN"/>
    <property type="match status" value="1"/>
</dbReference>
<dbReference type="Pfam" id="PF13456">
    <property type="entry name" value="RVT_3"/>
    <property type="match status" value="1"/>
</dbReference>
<dbReference type="InterPro" id="IPR012337">
    <property type="entry name" value="RNaseH-like_sf"/>
</dbReference>
<dbReference type="InterPro" id="IPR053151">
    <property type="entry name" value="RNase_H-like"/>
</dbReference>
<dbReference type="GO" id="GO:0004523">
    <property type="term" value="F:RNA-DNA hybrid ribonuclease activity"/>
    <property type="evidence" value="ECO:0007669"/>
    <property type="project" value="InterPro"/>
</dbReference>
<gene>
    <name evidence="3" type="ORF">Ddye_003607</name>
</gene>
<keyword evidence="4" id="KW-1185">Reference proteome</keyword>
<dbReference type="InterPro" id="IPR002156">
    <property type="entry name" value="RNaseH_domain"/>
</dbReference>
<evidence type="ECO:0000313" key="3">
    <source>
        <dbReference type="EMBL" id="KAK2665033.1"/>
    </source>
</evidence>
<sequence length="124" mass="12981">MLLCFSSSLLLLFSSQGNKSALKLNTDAAVRQGALAVGLGATIRDDNGRVVAIAKPIVGIFTATAGELLALREGLLLAKNYNLNVLIAEVDAFSVASVLNSMDPLLGDASFIVNDVKALWMCAE</sequence>
<dbReference type="Gene3D" id="3.30.420.10">
    <property type="entry name" value="Ribonuclease H-like superfamily/Ribonuclease H"/>
    <property type="match status" value="1"/>
</dbReference>
<feature type="signal peptide" evidence="1">
    <location>
        <begin position="1"/>
        <end position="17"/>
    </location>
</feature>
<reference evidence="3" key="1">
    <citation type="journal article" date="2023" name="Plant J.">
        <title>Genome sequences and population genomics provide insights into the demographic history, inbreeding, and mutation load of two 'living fossil' tree species of Dipteronia.</title>
        <authorList>
            <person name="Feng Y."/>
            <person name="Comes H.P."/>
            <person name="Chen J."/>
            <person name="Zhu S."/>
            <person name="Lu R."/>
            <person name="Zhang X."/>
            <person name="Li P."/>
            <person name="Qiu J."/>
            <person name="Olsen K.M."/>
            <person name="Qiu Y."/>
        </authorList>
    </citation>
    <scope>NUCLEOTIDE SEQUENCE</scope>
    <source>
        <strain evidence="3">KIB01</strain>
    </source>
</reference>
<dbReference type="GO" id="GO:0003676">
    <property type="term" value="F:nucleic acid binding"/>
    <property type="evidence" value="ECO:0007669"/>
    <property type="project" value="InterPro"/>
</dbReference>
<evidence type="ECO:0000313" key="4">
    <source>
        <dbReference type="Proteomes" id="UP001280121"/>
    </source>
</evidence>
<feature type="chain" id="PRO_5042015798" description="RNase H type-1 domain-containing protein" evidence="1">
    <location>
        <begin position="18"/>
        <end position="124"/>
    </location>
</feature>
<dbReference type="AlphaFoldDB" id="A0AAD9XTZ3"/>
<evidence type="ECO:0000256" key="1">
    <source>
        <dbReference type="SAM" id="SignalP"/>
    </source>
</evidence>
<comment type="caution">
    <text evidence="3">The sequence shown here is derived from an EMBL/GenBank/DDBJ whole genome shotgun (WGS) entry which is preliminary data.</text>
</comment>
<dbReference type="SUPFAM" id="SSF53098">
    <property type="entry name" value="Ribonuclease H-like"/>
    <property type="match status" value="1"/>
</dbReference>
<proteinExistence type="predicted"/>
<name>A0AAD9XTZ3_9ROSI</name>
<accession>A0AAD9XTZ3</accession>